<keyword evidence="2" id="KW-1185">Reference proteome</keyword>
<dbReference type="EMBL" id="CALNXI010000927">
    <property type="protein sequence ID" value="CAH3147234.1"/>
    <property type="molecule type" value="Genomic_DNA"/>
</dbReference>
<evidence type="ECO:0000313" key="2">
    <source>
        <dbReference type="Proteomes" id="UP001159427"/>
    </source>
</evidence>
<name>A0ABN8PRP1_9CNID</name>
<organism evidence="1 2">
    <name type="scientific">Porites evermanni</name>
    <dbReference type="NCBI Taxonomy" id="104178"/>
    <lineage>
        <taxon>Eukaryota</taxon>
        <taxon>Metazoa</taxon>
        <taxon>Cnidaria</taxon>
        <taxon>Anthozoa</taxon>
        <taxon>Hexacorallia</taxon>
        <taxon>Scleractinia</taxon>
        <taxon>Fungiina</taxon>
        <taxon>Poritidae</taxon>
        <taxon>Porites</taxon>
    </lineage>
</organism>
<evidence type="ECO:0000313" key="1">
    <source>
        <dbReference type="EMBL" id="CAH3147234.1"/>
    </source>
</evidence>
<gene>
    <name evidence="1" type="ORF">PEVE_00044204</name>
</gene>
<protein>
    <submittedName>
        <fullName evidence="1">Uncharacterized protein</fullName>
    </submittedName>
</protein>
<proteinExistence type="predicted"/>
<sequence length="790" mass="88819">FSSSATNIAHQSSFLQLKYASSVDFQPERYLATAEYEVAACHNAALQSATCHTSQYQCMGCKGFDCQTTGCQRCQVSDYRIECEATGCSSTGHGCTERHVTKYLSTECKAMSECHKPRYQDMECHATDYRGNNSHATRFQASDSESGKAQRHDGLAYDHGEFPKIISVHSLPETQPTMQENAHILNPSNDIRSDFAKTGLDLSSSVANQACKRWTSVCSENSTTVNNECTKQLGPKTCVNVECHENDVLNKSTSDSLCNIKSESKIVQFSTAEHASSHHLMTKILKNDSQTSASQGACDIVRNCAVSESLWYESISTQSSSAHVEERDHFQTRKHWGRECVRVPFGTPTPLRVIHGSPESEIKTTASTECEGKNSWTQNREQLVMLKKKTMIQNRIQKISNVQNRLISEDRKQQTLLVKKTATLQKEIKHLSNDATDIEGSENFIREGSPQKTTPVKMSSRLPNKELKRETRKSDAKFTHQTSEVVAMNARDSMKKSIISEQADEKLSKDGYRMNLFEKMELLYGKSRTSPPTGLASELTNSTVAKLRKSRTSHTKYGSVSEGPSKGIAECNASVFSVVYSGDTQQPKDRQTLDNSSGDFCDRITGEKFEHLSSDKVKFKTFYPELPNSWSSAFISESQVGNKIKASRGELKRKQVDIHAFNVDSLKRRCKTLPRKVVRKDVLEVNFDVTSCLDDLSMSERERKECRYNQESLSPETGETKERDEIIVDCTDVNLLIKPGCEFNTPKVYEDEILQRNMELRESKISDLLRKQRGLLQSLEKKATNMMKSA</sequence>
<accession>A0ABN8PRP1</accession>
<feature type="non-terminal residue" evidence="1">
    <location>
        <position position="1"/>
    </location>
</feature>
<comment type="caution">
    <text evidence="1">The sequence shown here is derived from an EMBL/GenBank/DDBJ whole genome shotgun (WGS) entry which is preliminary data.</text>
</comment>
<reference evidence="1 2" key="1">
    <citation type="submission" date="2022-05" db="EMBL/GenBank/DDBJ databases">
        <authorList>
            <consortium name="Genoscope - CEA"/>
            <person name="William W."/>
        </authorList>
    </citation>
    <scope>NUCLEOTIDE SEQUENCE [LARGE SCALE GENOMIC DNA]</scope>
</reference>
<dbReference type="Proteomes" id="UP001159427">
    <property type="component" value="Unassembled WGS sequence"/>
</dbReference>